<dbReference type="AlphaFoldDB" id="A0A437SVL6"/>
<comment type="caution">
    <text evidence="2">The sequence shown here is derived from an EMBL/GenBank/DDBJ whole genome shotgun (WGS) entry which is preliminary data.</text>
</comment>
<feature type="transmembrane region" description="Helical" evidence="1">
    <location>
        <begin position="43"/>
        <end position="63"/>
    </location>
</feature>
<keyword evidence="1" id="KW-1133">Transmembrane helix</keyword>
<feature type="transmembrane region" description="Helical" evidence="1">
    <location>
        <begin position="146"/>
        <end position="170"/>
    </location>
</feature>
<dbReference type="Proteomes" id="UP000288291">
    <property type="component" value="Unassembled WGS sequence"/>
</dbReference>
<dbReference type="EMBL" id="RXIA01000011">
    <property type="protein sequence ID" value="RVU70890.1"/>
    <property type="molecule type" value="Genomic_DNA"/>
</dbReference>
<gene>
    <name evidence="2" type="ORF">EJK17_04865</name>
</gene>
<feature type="transmembrane region" description="Helical" evidence="1">
    <location>
        <begin position="69"/>
        <end position="89"/>
    </location>
</feature>
<keyword evidence="1" id="KW-0812">Transmembrane</keyword>
<organism evidence="2 3">
    <name type="scientific">Lactobacillus xujianguonis</name>
    <dbReference type="NCBI Taxonomy" id="2495899"/>
    <lineage>
        <taxon>Bacteria</taxon>
        <taxon>Bacillati</taxon>
        <taxon>Bacillota</taxon>
        <taxon>Bacilli</taxon>
        <taxon>Lactobacillales</taxon>
        <taxon>Lactobacillaceae</taxon>
        <taxon>Lactobacillus</taxon>
    </lineage>
</organism>
<feature type="transmembrane region" description="Helical" evidence="1">
    <location>
        <begin position="120"/>
        <end position="140"/>
    </location>
</feature>
<accession>A0A437SVL6</accession>
<reference evidence="2 3" key="1">
    <citation type="submission" date="2018-12" db="EMBL/GenBank/DDBJ databases">
        <authorList>
            <person name="Meng J."/>
        </authorList>
    </citation>
    <scope>NUCLEOTIDE SEQUENCE [LARGE SCALE GENOMIC DNA]</scope>
    <source>
        <strain evidence="2 3">HT111-2</strain>
    </source>
</reference>
<protein>
    <submittedName>
        <fullName evidence="2">DUF3278 domain-containing protein</fullName>
    </submittedName>
</protein>
<keyword evidence="1" id="KW-0472">Membrane</keyword>
<evidence type="ECO:0000313" key="3">
    <source>
        <dbReference type="Proteomes" id="UP000288291"/>
    </source>
</evidence>
<evidence type="ECO:0000313" key="2">
    <source>
        <dbReference type="EMBL" id="RVU70890.1"/>
    </source>
</evidence>
<keyword evidence="3" id="KW-1185">Reference proteome</keyword>
<evidence type="ECO:0000256" key="1">
    <source>
        <dbReference type="SAM" id="Phobius"/>
    </source>
</evidence>
<proteinExistence type="predicted"/>
<sequence>MEMLIMKKNKENWLDRYMKFWYGISGPLDEYRQAKIDHIGNRAFFIAFLSLTTLFIISSILFANFGAVVAYRVLLAESFLIIIVIDFYVMRETRKFKLTENEVSAKDYPQARKNAIKRGLLSGVLFGVLMFLFEFLTNIHMDSFELWLNLLIAGVGGALFFGAFAAAMYVSRIKVVKDDE</sequence>
<name>A0A437SVL6_9LACO</name>
<dbReference type="Pfam" id="PF11683">
    <property type="entry name" value="DUF3278"/>
    <property type="match status" value="1"/>
</dbReference>
<dbReference type="InterPro" id="IPR021697">
    <property type="entry name" value="DUF3278"/>
</dbReference>